<dbReference type="EMBL" id="CP048630">
    <property type="protein sequence ID" value="QIB33343.1"/>
    <property type="molecule type" value="Genomic_DNA"/>
</dbReference>
<evidence type="ECO:0000256" key="1">
    <source>
        <dbReference type="SAM" id="Coils"/>
    </source>
</evidence>
<sequence length="368" mass="39700">MEFNGERFIPGVTGPIASEHQHRYGFASQFVANRAVLDVASGEGYGTAFLARTARSVIGVDVDPEAVAHAEARYGGENGPRFQLGDIDALPFPDASFDVVVSFETIEHVPNPTTALRELRRVLKPDGLLIISTPDRDVYTDALGNRNEFHLAELSTDEFRQALEPLFPTVQLFGQKTTVASLMVPLEPTAGAESTGTHEMWWLDANGLTLTPTPEGKPVYIVAVCSPTPQTTLPRSVLVDASEGGAGPMETLQTWANALSEQARQQAEEQAATIARQKAELAAAYEQLALRQEIAQYAFGAIRAANARLLMSGGAHADDLLQRTAAEPSADIPAAAEDPWNGLKREIEDLVMLADTLVTHATAELMRD</sequence>
<keyword evidence="4" id="KW-1185">Reference proteome</keyword>
<dbReference type="InterPro" id="IPR029063">
    <property type="entry name" value="SAM-dependent_MTases_sf"/>
</dbReference>
<keyword evidence="3" id="KW-0489">Methyltransferase</keyword>
<evidence type="ECO:0000313" key="3">
    <source>
        <dbReference type="EMBL" id="QIB33343.1"/>
    </source>
</evidence>
<organism evidence="3 4">
    <name type="scientific">Ancylobacter pratisalsi</name>
    <dbReference type="NCBI Taxonomy" id="1745854"/>
    <lineage>
        <taxon>Bacteria</taxon>
        <taxon>Pseudomonadati</taxon>
        <taxon>Pseudomonadota</taxon>
        <taxon>Alphaproteobacteria</taxon>
        <taxon>Hyphomicrobiales</taxon>
        <taxon>Xanthobacteraceae</taxon>
        <taxon>Ancylobacter</taxon>
    </lineage>
</organism>
<protein>
    <submittedName>
        <fullName evidence="3">Class I SAM-dependent methyltransferase</fullName>
    </submittedName>
</protein>
<dbReference type="Gene3D" id="3.40.50.150">
    <property type="entry name" value="Vaccinia Virus protein VP39"/>
    <property type="match status" value="1"/>
</dbReference>
<name>A0A6P1YM87_9HYPH</name>
<keyword evidence="1" id="KW-0175">Coiled coil</keyword>
<gene>
    <name evidence="3" type="ORF">G3A50_06175</name>
</gene>
<dbReference type="CDD" id="cd02440">
    <property type="entry name" value="AdoMet_MTases"/>
    <property type="match status" value="1"/>
</dbReference>
<dbReference type="PANTHER" id="PTHR42912:SF93">
    <property type="entry name" value="N6-ADENOSINE-METHYLTRANSFERASE TMT1A"/>
    <property type="match status" value="1"/>
</dbReference>
<evidence type="ECO:0000313" key="4">
    <source>
        <dbReference type="Proteomes" id="UP000464751"/>
    </source>
</evidence>
<dbReference type="Pfam" id="PF08241">
    <property type="entry name" value="Methyltransf_11"/>
    <property type="match status" value="1"/>
</dbReference>
<proteinExistence type="predicted"/>
<feature type="domain" description="Methyltransferase type 11" evidence="2">
    <location>
        <begin position="37"/>
        <end position="131"/>
    </location>
</feature>
<dbReference type="InterPro" id="IPR013216">
    <property type="entry name" value="Methyltransf_11"/>
</dbReference>
<dbReference type="GO" id="GO:0008757">
    <property type="term" value="F:S-adenosylmethionine-dependent methyltransferase activity"/>
    <property type="evidence" value="ECO:0007669"/>
    <property type="project" value="InterPro"/>
</dbReference>
<dbReference type="RefSeq" id="WP_163074440.1">
    <property type="nucleotide sequence ID" value="NZ_CP048630.1"/>
</dbReference>
<evidence type="ECO:0000259" key="2">
    <source>
        <dbReference type="Pfam" id="PF08241"/>
    </source>
</evidence>
<dbReference type="SUPFAM" id="SSF53335">
    <property type="entry name" value="S-adenosyl-L-methionine-dependent methyltransferases"/>
    <property type="match status" value="1"/>
</dbReference>
<accession>A0A6P1YM87</accession>
<feature type="coiled-coil region" evidence="1">
    <location>
        <begin position="260"/>
        <end position="287"/>
    </location>
</feature>
<keyword evidence="3" id="KW-0808">Transferase</keyword>
<reference evidence="3 4" key="1">
    <citation type="submission" date="2020-02" db="EMBL/GenBank/DDBJ databases">
        <authorList>
            <person name="Li G."/>
        </authorList>
    </citation>
    <scope>NUCLEOTIDE SEQUENCE [LARGE SCALE GENOMIC DNA]</scope>
    <source>
        <strain evidence="3 4">DSM 102029</strain>
    </source>
</reference>
<dbReference type="KEGG" id="apra:G3A50_06175"/>
<dbReference type="PANTHER" id="PTHR42912">
    <property type="entry name" value="METHYLTRANSFERASE"/>
    <property type="match status" value="1"/>
</dbReference>
<dbReference type="GO" id="GO:0032259">
    <property type="term" value="P:methylation"/>
    <property type="evidence" value="ECO:0007669"/>
    <property type="project" value="UniProtKB-KW"/>
</dbReference>
<dbReference type="InterPro" id="IPR050508">
    <property type="entry name" value="Methyltransf_Superfamily"/>
</dbReference>
<dbReference type="AlphaFoldDB" id="A0A6P1YM87"/>
<dbReference type="Proteomes" id="UP000464751">
    <property type="component" value="Chromosome"/>
</dbReference>